<proteinExistence type="predicted"/>
<gene>
    <name evidence="2" type="ORF">BP00DRAFT_438396</name>
</gene>
<organism evidence="2 3">
    <name type="scientific">Aspergillus indologenus CBS 114.80</name>
    <dbReference type="NCBI Taxonomy" id="1450541"/>
    <lineage>
        <taxon>Eukaryota</taxon>
        <taxon>Fungi</taxon>
        <taxon>Dikarya</taxon>
        <taxon>Ascomycota</taxon>
        <taxon>Pezizomycotina</taxon>
        <taxon>Eurotiomycetes</taxon>
        <taxon>Eurotiomycetidae</taxon>
        <taxon>Eurotiales</taxon>
        <taxon>Aspergillaceae</taxon>
        <taxon>Aspergillus</taxon>
        <taxon>Aspergillus subgen. Circumdati</taxon>
    </lineage>
</organism>
<feature type="chain" id="PRO_5016169743" evidence="1">
    <location>
        <begin position="20"/>
        <end position="236"/>
    </location>
</feature>
<accession>A0A2V5J3V9</accession>
<dbReference type="EMBL" id="KZ825547">
    <property type="protein sequence ID" value="PYI28476.1"/>
    <property type="molecule type" value="Genomic_DNA"/>
</dbReference>
<evidence type="ECO:0000313" key="3">
    <source>
        <dbReference type="Proteomes" id="UP000248817"/>
    </source>
</evidence>
<dbReference type="Proteomes" id="UP000248817">
    <property type="component" value="Unassembled WGS sequence"/>
</dbReference>
<evidence type="ECO:0000313" key="2">
    <source>
        <dbReference type="EMBL" id="PYI28476.1"/>
    </source>
</evidence>
<feature type="signal peptide" evidence="1">
    <location>
        <begin position="1"/>
        <end position="19"/>
    </location>
</feature>
<name>A0A2V5J3V9_9EURO</name>
<keyword evidence="1" id="KW-0732">Signal</keyword>
<sequence length="236" mass="25713">MKSLLPPILSLCTAVFVLSFKPEPTQQKLLISEDLMADDRVSGHNNAVYDAVPKNEQIFKIEFLEIAPSPISAHRVFFIYLRGCIPESKKKELALPDEGFINASLKVSGSAVYADGTPDQEDSTTGPLRTTPFNDYARLTIRNTSGVQVGYMASSGRSDVLLDFQIPTMFSRTGIWTFKVDARAGDKDNTCLFAMKMTMIRGGAALGFMTMSAIGGVSGKIYFIIDLLEALLGGHA</sequence>
<reference evidence="2 3" key="1">
    <citation type="submission" date="2018-02" db="EMBL/GenBank/DDBJ databases">
        <title>The genomes of Aspergillus section Nigri reveals drivers in fungal speciation.</title>
        <authorList>
            <consortium name="DOE Joint Genome Institute"/>
            <person name="Vesth T.C."/>
            <person name="Nybo J."/>
            <person name="Theobald S."/>
            <person name="Brandl J."/>
            <person name="Frisvad J.C."/>
            <person name="Nielsen K.F."/>
            <person name="Lyhne E.K."/>
            <person name="Kogle M.E."/>
            <person name="Kuo A."/>
            <person name="Riley R."/>
            <person name="Clum A."/>
            <person name="Nolan M."/>
            <person name="Lipzen A."/>
            <person name="Salamov A."/>
            <person name="Henrissat B."/>
            <person name="Wiebenga A."/>
            <person name="De vries R.P."/>
            <person name="Grigoriev I.V."/>
            <person name="Mortensen U.H."/>
            <person name="Andersen M.R."/>
            <person name="Baker S.E."/>
        </authorList>
    </citation>
    <scope>NUCLEOTIDE SEQUENCE [LARGE SCALE GENOMIC DNA]</scope>
    <source>
        <strain evidence="2 3">CBS 114.80</strain>
    </source>
</reference>
<evidence type="ECO:0000256" key="1">
    <source>
        <dbReference type="SAM" id="SignalP"/>
    </source>
</evidence>
<protein>
    <submittedName>
        <fullName evidence="2">Uncharacterized protein</fullName>
    </submittedName>
</protein>
<keyword evidence="3" id="KW-1185">Reference proteome</keyword>
<dbReference type="AlphaFoldDB" id="A0A2V5J3V9"/>